<dbReference type="AlphaFoldDB" id="A0A645AI46"/>
<organism evidence="1">
    <name type="scientific">bioreactor metagenome</name>
    <dbReference type="NCBI Taxonomy" id="1076179"/>
    <lineage>
        <taxon>unclassified sequences</taxon>
        <taxon>metagenomes</taxon>
        <taxon>ecological metagenomes</taxon>
    </lineage>
</organism>
<gene>
    <name evidence="1" type="ORF">SDC9_99147</name>
</gene>
<dbReference type="EMBL" id="VSSQ01013840">
    <property type="protein sequence ID" value="MPM52388.1"/>
    <property type="molecule type" value="Genomic_DNA"/>
</dbReference>
<protein>
    <submittedName>
        <fullName evidence="1">Uncharacterized protein</fullName>
    </submittedName>
</protein>
<evidence type="ECO:0000313" key="1">
    <source>
        <dbReference type="EMBL" id="MPM52388.1"/>
    </source>
</evidence>
<accession>A0A645AI46</accession>
<sequence>MLHRNVFILHALGDGSRGTQRLVHVGGDIDLAALPAANRYLWQLIYLTLCGRLKAFRRQAHTGEQLGDQPVFRGQQRHEQMKLLNLLVAVSLGQGLCALHRFKRLLRKILHIHESFTSCQKRGRRSEIGVPIVTPLFTEWQSCGSRGVQGPPLEA</sequence>
<comment type="caution">
    <text evidence="1">The sequence shown here is derived from an EMBL/GenBank/DDBJ whole genome shotgun (WGS) entry which is preliminary data.</text>
</comment>
<reference evidence="1" key="1">
    <citation type="submission" date="2019-08" db="EMBL/GenBank/DDBJ databases">
        <authorList>
            <person name="Kucharzyk K."/>
            <person name="Murdoch R.W."/>
            <person name="Higgins S."/>
            <person name="Loffler F."/>
        </authorList>
    </citation>
    <scope>NUCLEOTIDE SEQUENCE</scope>
</reference>
<name>A0A645AI46_9ZZZZ</name>
<proteinExistence type="predicted"/>